<sequence>MVSFLAKRFKHQDAFLGVGLLNEPSSSTTKEVLYDYYKRAYEAVRVTGSNCVVTIARVLTEQTHDAEWQPHFLWSYDHATDVDLVQIVKKTSKVAWPSGMPFQATIVSLLASGALLRTANSSRTRNCSMSLRKTRRR</sequence>
<proteinExistence type="predicted"/>
<keyword evidence="2" id="KW-1185">Reference proteome</keyword>
<reference evidence="1 2" key="1">
    <citation type="journal article" date="2022" name="bioRxiv">
        <title>The genome of the oomycete Peronosclerospora sorghi, a cosmopolitan pathogen of maize and sorghum, is inflated with dispersed pseudogenes.</title>
        <authorList>
            <person name="Fletcher K."/>
            <person name="Martin F."/>
            <person name="Isakeit T."/>
            <person name="Cavanaugh K."/>
            <person name="Magill C."/>
            <person name="Michelmore R."/>
        </authorList>
    </citation>
    <scope>NUCLEOTIDE SEQUENCE [LARGE SCALE GENOMIC DNA]</scope>
    <source>
        <strain evidence="1">P6</strain>
    </source>
</reference>
<dbReference type="EMBL" id="CM047580">
    <property type="protein sequence ID" value="KAI9923093.1"/>
    <property type="molecule type" value="Genomic_DNA"/>
</dbReference>
<evidence type="ECO:0000313" key="2">
    <source>
        <dbReference type="Proteomes" id="UP001163321"/>
    </source>
</evidence>
<accession>A0ACC0WVY0</accession>
<gene>
    <name evidence="1" type="ORF">PsorP6_000298</name>
</gene>
<evidence type="ECO:0000313" key="1">
    <source>
        <dbReference type="EMBL" id="KAI9923093.1"/>
    </source>
</evidence>
<comment type="caution">
    <text evidence="1">The sequence shown here is derived from an EMBL/GenBank/DDBJ whole genome shotgun (WGS) entry which is preliminary data.</text>
</comment>
<dbReference type="Proteomes" id="UP001163321">
    <property type="component" value="Chromosome 1"/>
</dbReference>
<protein>
    <submittedName>
        <fullName evidence="1">Uncharacterized protein</fullName>
    </submittedName>
</protein>
<organism evidence="1 2">
    <name type="scientific">Peronosclerospora sorghi</name>
    <dbReference type="NCBI Taxonomy" id="230839"/>
    <lineage>
        <taxon>Eukaryota</taxon>
        <taxon>Sar</taxon>
        <taxon>Stramenopiles</taxon>
        <taxon>Oomycota</taxon>
        <taxon>Peronosporomycetes</taxon>
        <taxon>Peronosporales</taxon>
        <taxon>Peronosporaceae</taxon>
        <taxon>Peronosclerospora</taxon>
    </lineage>
</organism>
<name>A0ACC0WVY0_9STRA</name>